<sequence length="149" mass="15658">MPETCEGFLPAASITDALDETWYDSGEPVGPATELPGPSARAAAEEAATALSCRWWPESATEGYLLGYAFLLDDSTRDGLIDALGSASTYEAITIVGADAGFFTSEVRGDLRHSTVYAFVGDVWIALVGPLFEETLVNFAEEAIAGVAA</sequence>
<gene>
    <name evidence="1" type="ORF">P0Y48_12750</name>
</gene>
<evidence type="ECO:0000313" key="1">
    <source>
        <dbReference type="EMBL" id="WEK13312.1"/>
    </source>
</evidence>
<accession>A0AAJ6B3M7</accession>
<dbReference type="AlphaFoldDB" id="A0AAJ6B3M7"/>
<organism evidence="1 2">
    <name type="scientific">Candidatus Microbacterium phytovorans</name>
    <dbReference type="NCBI Taxonomy" id="3121374"/>
    <lineage>
        <taxon>Bacteria</taxon>
        <taxon>Bacillati</taxon>
        <taxon>Actinomycetota</taxon>
        <taxon>Actinomycetes</taxon>
        <taxon>Micrococcales</taxon>
        <taxon>Microbacteriaceae</taxon>
        <taxon>Microbacterium</taxon>
    </lineage>
</organism>
<dbReference type="Proteomes" id="UP001213972">
    <property type="component" value="Chromosome"/>
</dbReference>
<evidence type="ECO:0000313" key="2">
    <source>
        <dbReference type="Proteomes" id="UP001213972"/>
    </source>
</evidence>
<reference evidence="1" key="1">
    <citation type="submission" date="2023-03" db="EMBL/GenBank/DDBJ databases">
        <title>Andean soil-derived lignocellulolytic bacterial consortium as a source of novel taxa and putative plastic-active enzymes.</title>
        <authorList>
            <person name="Diaz-Garcia L."/>
            <person name="Chuvochina M."/>
            <person name="Feuerriegel G."/>
            <person name="Bunk B."/>
            <person name="Sproer C."/>
            <person name="Streit W.R."/>
            <person name="Rodriguez L.M."/>
            <person name="Overmann J."/>
            <person name="Jimenez D.J."/>
        </authorList>
    </citation>
    <scope>NUCLEOTIDE SEQUENCE</scope>
    <source>
        <strain evidence="1">MAG 4610</strain>
    </source>
</reference>
<proteinExistence type="predicted"/>
<name>A0AAJ6B3M7_9MICO</name>
<protein>
    <submittedName>
        <fullName evidence="1">Uncharacterized protein</fullName>
    </submittedName>
</protein>
<dbReference type="EMBL" id="CP119321">
    <property type="protein sequence ID" value="WEK13312.1"/>
    <property type="molecule type" value="Genomic_DNA"/>
</dbReference>